<reference evidence="2" key="1">
    <citation type="submission" date="2022-11" db="EMBL/GenBank/DDBJ databases">
        <title>Centuries of genome instability and evolution in soft-shell clam transmissible cancer (bioRxiv).</title>
        <authorList>
            <person name="Hart S.F.M."/>
            <person name="Yonemitsu M.A."/>
            <person name="Giersch R.M."/>
            <person name="Beal B.F."/>
            <person name="Arriagada G."/>
            <person name="Davis B.W."/>
            <person name="Ostrander E.A."/>
            <person name="Goff S.P."/>
            <person name="Metzger M.J."/>
        </authorList>
    </citation>
    <scope>NUCLEOTIDE SEQUENCE</scope>
    <source>
        <strain evidence="2">MELC-2E11</strain>
        <tissue evidence="2">Siphon/mantle</tissue>
    </source>
</reference>
<name>A0ABY7DHP8_MYAAR</name>
<protein>
    <submittedName>
        <fullName evidence="2">Uncharacterized protein</fullName>
    </submittedName>
</protein>
<feature type="region of interest" description="Disordered" evidence="1">
    <location>
        <begin position="27"/>
        <end position="56"/>
    </location>
</feature>
<feature type="compositionally biased region" description="Low complexity" evidence="1">
    <location>
        <begin position="40"/>
        <end position="49"/>
    </location>
</feature>
<dbReference type="Proteomes" id="UP001164746">
    <property type="component" value="Chromosome 2"/>
</dbReference>
<proteinExistence type="predicted"/>
<evidence type="ECO:0000313" key="3">
    <source>
        <dbReference type="Proteomes" id="UP001164746"/>
    </source>
</evidence>
<dbReference type="EMBL" id="CP111013">
    <property type="protein sequence ID" value="WAQ96783.1"/>
    <property type="molecule type" value="Genomic_DNA"/>
</dbReference>
<feature type="compositionally biased region" description="Basic and acidic residues" evidence="1">
    <location>
        <begin position="27"/>
        <end position="39"/>
    </location>
</feature>
<accession>A0ABY7DHP8</accession>
<keyword evidence="3" id="KW-1185">Reference proteome</keyword>
<sequence length="79" mass="8838">MLQELMLRIRQLETHVKVLQRASKEELHLHGNAEEKEVSSKMSSTSKPSSPEDHVVSLDERSNLLSGVGVKLMEEAGKN</sequence>
<gene>
    <name evidence="2" type="ORF">MAR_029473</name>
</gene>
<evidence type="ECO:0000313" key="2">
    <source>
        <dbReference type="EMBL" id="WAQ96783.1"/>
    </source>
</evidence>
<evidence type="ECO:0000256" key="1">
    <source>
        <dbReference type="SAM" id="MobiDB-lite"/>
    </source>
</evidence>
<organism evidence="2 3">
    <name type="scientific">Mya arenaria</name>
    <name type="common">Soft-shell clam</name>
    <dbReference type="NCBI Taxonomy" id="6604"/>
    <lineage>
        <taxon>Eukaryota</taxon>
        <taxon>Metazoa</taxon>
        <taxon>Spiralia</taxon>
        <taxon>Lophotrochozoa</taxon>
        <taxon>Mollusca</taxon>
        <taxon>Bivalvia</taxon>
        <taxon>Autobranchia</taxon>
        <taxon>Heteroconchia</taxon>
        <taxon>Euheterodonta</taxon>
        <taxon>Imparidentia</taxon>
        <taxon>Neoheterodontei</taxon>
        <taxon>Myida</taxon>
        <taxon>Myoidea</taxon>
        <taxon>Myidae</taxon>
        <taxon>Mya</taxon>
    </lineage>
</organism>